<evidence type="ECO:0000256" key="2">
    <source>
        <dbReference type="ARBA" id="ARBA00001946"/>
    </source>
</evidence>
<keyword evidence="10" id="KW-0413">Isomerase</keyword>
<evidence type="ECO:0000256" key="11">
    <source>
        <dbReference type="ARBA" id="ARBA00039995"/>
    </source>
</evidence>
<dbReference type="AlphaFoldDB" id="A0A133Y782"/>
<keyword evidence="8" id="KW-0479">Metal-binding</keyword>
<evidence type="ECO:0000256" key="10">
    <source>
        <dbReference type="ARBA" id="ARBA00023235"/>
    </source>
</evidence>
<evidence type="ECO:0000256" key="9">
    <source>
        <dbReference type="ARBA" id="ARBA00022842"/>
    </source>
</evidence>
<evidence type="ECO:0000256" key="8">
    <source>
        <dbReference type="ARBA" id="ARBA00022723"/>
    </source>
</evidence>
<evidence type="ECO:0000256" key="12">
    <source>
        <dbReference type="ARBA" id="ARBA00041398"/>
    </source>
</evidence>
<keyword evidence="9" id="KW-0460">Magnesium</keyword>
<dbReference type="Pfam" id="PF02878">
    <property type="entry name" value="PGM_PMM_I"/>
    <property type="match status" value="1"/>
</dbReference>
<dbReference type="PANTHER" id="PTHR45745">
    <property type="entry name" value="PHOSPHOMANNOMUTASE 45A"/>
    <property type="match status" value="1"/>
</dbReference>
<evidence type="ECO:0000256" key="6">
    <source>
        <dbReference type="ARBA" id="ARBA00012728"/>
    </source>
</evidence>
<dbReference type="PRINTS" id="PR00509">
    <property type="entry name" value="PGMPMM"/>
</dbReference>
<evidence type="ECO:0000313" key="19">
    <source>
        <dbReference type="Proteomes" id="UP000070080"/>
    </source>
</evidence>
<dbReference type="GO" id="GO:0006166">
    <property type="term" value="P:purine ribonucleoside salvage"/>
    <property type="evidence" value="ECO:0007669"/>
    <property type="project" value="TreeGrafter"/>
</dbReference>
<dbReference type="Proteomes" id="UP000070080">
    <property type="component" value="Unassembled WGS sequence"/>
</dbReference>
<comment type="pathway">
    <text evidence="4">Lipid metabolism.</text>
</comment>
<dbReference type="GO" id="GO:0004614">
    <property type="term" value="F:phosphoglucomutase activity"/>
    <property type="evidence" value="ECO:0007669"/>
    <property type="project" value="UniProtKB-EC"/>
</dbReference>
<dbReference type="EMBL" id="LSCV01000044">
    <property type="protein sequence ID" value="KXB39050.1"/>
    <property type="molecule type" value="Genomic_DNA"/>
</dbReference>
<feature type="domain" description="Alpha-D-phosphohexomutase alpha/beta/alpha" evidence="17">
    <location>
        <begin position="274"/>
        <end position="384"/>
    </location>
</feature>
<dbReference type="InterPro" id="IPR005844">
    <property type="entry name" value="A-D-PHexomutase_a/b/a-I"/>
</dbReference>
<dbReference type="Gene3D" id="3.30.310.50">
    <property type="entry name" value="Alpha-D-phosphohexomutase, C-terminal domain"/>
    <property type="match status" value="1"/>
</dbReference>
<dbReference type="InterPro" id="IPR005841">
    <property type="entry name" value="Alpha-D-phosphohexomutase_SF"/>
</dbReference>
<evidence type="ECO:0000256" key="3">
    <source>
        <dbReference type="ARBA" id="ARBA00005164"/>
    </source>
</evidence>
<dbReference type="SUPFAM" id="SSF53738">
    <property type="entry name" value="Phosphoglucomutase, first 3 domains"/>
    <property type="match status" value="2"/>
</dbReference>
<evidence type="ECO:0000256" key="13">
    <source>
        <dbReference type="ARBA" id="ARBA00041467"/>
    </source>
</evidence>
<dbReference type="RefSeq" id="WP_066715016.1">
    <property type="nucleotide sequence ID" value="NZ_JARFNM010000001.1"/>
</dbReference>
<proteinExistence type="inferred from homology"/>
<dbReference type="InterPro" id="IPR036900">
    <property type="entry name" value="A-D-PHexomutase_C_sf"/>
</dbReference>
<comment type="cofactor">
    <cofactor evidence="2">
        <name>Mg(2+)</name>
        <dbReference type="ChEBI" id="CHEBI:18420"/>
    </cofactor>
</comment>
<evidence type="ECO:0000259" key="14">
    <source>
        <dbReference type="Pfam" id="PF00408"/>
    </source>
</evidence>
<name>A0A133Y782_9FIRM</name>
<gene>
    <name evidence="18" type="ORF">HMPREF1872_01372</name>
</gene>
<dbReference type="SUPFAM" id="SSF55957">
    <property type="entry name" value="Phosphoglucomutase, C-terminal domain"/>
    <property type="match status" value="1"/>
</dbReference>
<organism evidence="18 19">
    <name type="scientific">Amygdalobacter nucleatus</name>
    <dbReference type="NCBI Taxonomy" id="3029274"/>
    <lineage>
        <taxon>Bacteria</taxon>
        <taxon>Bacillati</taxon>
        <taxon>Bacillota</taxon>
        <taxon>Clostridia</taxon>
        <taxon>Eubacteriales</taxon>
        <taxon>Oscillospiraceae</taxon>
        <taxon>Amygdalobacter</taxon>
    </lineage>
</organism>
<evidence type="ECO:0000256" key="1">
    <source>
        <dbReference type="ARBA" id="ARBA00000443"/>
    </source>
</evidence>
<dbReference type="GO" id="GO:0008973">
    <property type="term" value="F:phosphopentomutase activity"/>
    <property type="evidence" value="ECO:0007669"/>
    <property type="project" value="TreeGrafter"/>
</dbReference>
<keyword evidence="7" id="KW-0597">Phosphoprotein</keyword>
<feature type="domain" description="Alpha-D-phosphohexomutase alpha/beta/alpha" evidence="15">
    <location>
        <begin position="3"/>
        <end position="134"/>
    </location>
</feature>
<dbReference type="InterPro" id="IPR005846">
    <property type="entry name" value="A-D-PHexomutase_a/b/a-III"/>
</dbReference>
<sequence>MFKFGTGGWRAVIGDGFNKQNIQLLAYAVKTMLEKENCQTPLVIGYDRRFLSKEAVKWFAEVFLHDSKLQLWFINHSVPTPVVMHYTKQENFDYGMMVTASHNLAIYNGFKLFTKGGKDADLAVTERVQKIAENLVAKSAPNWPEIAYTPYEDLLRMRRVKEFYPINDYLDSIERQIDMDAIKQASLKLIFDPMYGASGEALKSLLLSARCQLEVIHHEHDTLFGGHMPSPSEERLGIMRAIMQEHRFNAGIATDGDGDRLAIIDDKCRYLSANEILSLVYYYFLEYKHLHGPVVRNLATTHLLDKIAEHYGETAVEVKVGFKWVSAAMKEYHAILGGESSGGLALPSHINGKDGVFAAMLVIEMMAVSGKPISVLLDEVTEKFGKFHMLERERRFREDQVATIKAELEKLDTVETLPNYDVRVRKIRKDDGLKLTFVDDSFVLLRFSGTEPVLRVFAESDKKEKTEELIERCYDLLRLKGIEI</sequence>
<dbReference type="InterPro" id="IPR005845">
    <property type="entry name" value="A-D-PHexomutase_a/b/a-II"/>
</dbReference>
<reference evidence="19" key="1">
    <citation type="submission" date="2016-01" db="EMBL/GenBank/DDBJ databases">
        <authorList>
            <person name="Mitreva M."/>
            <person name="Pepin K.H."/>
            <person name="Mihindukulasuriya K.A."/>
            <person name="Fulton R."/>
            <person name="Fronick C."/>
            <person name="O'Laughlin M."/>
            <person name="Miner T."/>
            <person name="Herter B."/>
            <person name="Rosa B.A."/>
            <person name="Cordes M."/>
            <person name="Tomlinson C."/>
            <person name="Wollam A."/>
            <person name="Palsikar V.B."/>
            <person name="Mardis E.R."/>
            <person name="Wilson R.K."/>
        </authorList>
    </citation>
    <scope>NUCLEOTIDE SEQUENCE [LARGE SCALE GENOMIC DNA]</scope>
    <source>
        <strain evidence="19">KA00274</strain>
    </source>
</reference>
<comment type="catalytic activity">
    <reaction evidence="1">
        <text>alpha-D-glucose 1-phosphate = alpha-D-glucose 6-phosphate</text>
        <dbReference type="Rhea" id="RHEA:23536"/>
        <dbReference type="ChEBI" id="CHEBI:58225"/>
        <dbReference type="ChEBI" id="CHEBI:58601"/>
        <dbReference type="EC" id="5.4.2.2"/>
    </reaction>
</comment>
<feature type="domain" description="Alpha-D-phosphohexomutase C-terminal" evidence="14">
    <location>
        <begin position="414"/>
        <end position="473"/>
    </location>
</feature>
<dbReference type="Pfam" id="PF00408">
    <property type="entry name" value="PGM_PMM_IV"/>
    <property type="match status" value="1"/>
</dbReference>
<dbReference type="Pfam" id="PF02879">
    <property type="entry name" value="PGM_PMM_II"/>
    <property type="match status" value="1"/>
</dbReference>
<keyword evidence="19" id="KW-1185">Reference proteome</keyword>
<dbReference type="EC" id="5.4.2.2" evidence="6"/>
<feature type="domain" description="Alpha-D-phosphohexomutase alpha/beta/alpha" evidence="16">
    <location>
        <begin position="168"/>
        <end position="266"/>
    </location>
</feature>
<dbReference type="GO" id="GO:0046872">
    <property type="term" value="F:metal ion binding"/>
    <property type="evidence" value="ECO:0007669"/>
    <property type="project" value="UniProtKB-KW"/>
</dbReference>
<protein>
    <recommendedName>
        <fullName evidence="11">Phosphoglucomutase</fullName>
        <ecNumber evidence="6">5.4.2.2</ecNumber>
    </recommendedName>
    <alternativeName>
        <fullName evidence="13">Alpha-phosphoglucomutase</fullName>
    </alternativeName>
    <alternativeName>
        <fullName evidence="12">Glucose phosphomutase</fullName>
    </alternativeName>
</protein>
<evidence type="ECO:0000256" key="7">
    <source>
        <dbReference type="ARBA" id="ARBA00022553"/>
    </source>
</evidence>
<comment type="caution">
    <text evidence="18">The sequence shown here is derived from an EMBL/GenBank/DDBJ whole genome shotgun (WGS) entry which is preliminary data.</text>
</comment>
<evidence type="ECO:0000259" key="16">
    <source>
        <dbReference type="Pfam" id="PF02879"/>
    </source>
</evidence>
<evidence type="ECO:0000259" key="15">
    <source>
        <dbReference type="Pfam" id="PF02878"/>
    </source>
</evidence>
<comment type="similarity">
    <text evidence="5">Belongs to the phosphohexose mutase family.</text>
</comment>
<dbReference type="Pfam" id="PF02880">
    <property type="entry name" value="PGM_PMM_III"/>
    <property type="match status" value="1"/>
</dbReference>
<dbReference type="InterPro" id="IPR016055">
    <property type="entry name" value="A-D-PHexomutase_a/b/a-I/II/III"/>
</dbReference>
<dbReference type="PATRIC" id="fig|1497955.3.peg.1340"/>
<evidence type="ECO:0000256" key="5">
    <source>
        <dbReference type="ARBA" id="ARBA00010231"/>
    </source>
</evidence>
<dbReference type="GO" id="GO:0005975">
    <property type="term" value="P:carbohydrate metabolic process"/>
    <property type="evidence" value="ECO:0007669"/>
    <property type="project" value="InterPro"/>
</dbReference>
<dbReference type="STRING" id="1497955.HMPREF1872_01372"/>
<evidence type="ECO:0000256" key="4">
    <source>
        <dbReference type="ARBA" id="ARBA00005189"/>
    </source>
</evidence>
<evidence type="ECO:0000259" key="17">
    <source>
        <dbReference type="Pfam" id="PF02880"/>
    </source>
</evidence>
<dbReference type="OrthoDB" id="9806956at2"/>
<comment type="pathway">
    <text evidence="3">Glycolipid metabolism; diglucosyl-diacylglycerol biosynthesis.</text>
</comment>
<dbReference type="Gene3D" id="3.40.120.10">
    <property type="entry name" value="Alpha-D-Glucose-1,6-Bisphosphate, subunit A, domain 3"/>
    <property type="match status" value="3"/>
</dbReference>
<dbReference type="PANTHER" id="PTHR45745:SF1">
    <property type="entry name" value="PHOSPHOGLUCOMUTASE 2B-RELATED"/>
    <property type="match status" value="1"/>
</dbReference>
<dbReference type="InterPro" id="IPR005843">
    <property type="entry name" value="A-D-PHexomutase_C"/>
</dbReference>
<evidence type="ECO:0000313" key="18">
    <source>
        <dbReference type="EMBL" id="KXB39050.1"/>
    </source>
</evidence>
<accession>A0A133Y782</accession>